<feature type="domain" description="Nudix hydrolase" evidence="3">
    <location>
        <begin position="591"/>
        <end position="738"/>
    </location>
</feature>
<dbReference type="CDD" id="cd02883">
    <property type="entry name" value="NUDIX_Hydrolase"/>
    <property type="match status" value="1"/>
</dbReference>
<dbReference type="SUPFAM" id="SSF55811">
    <property type="entry name" value="Nudix"/>
    <property type="match status" value="1"/>
</dbReference>
<comment type="caution">
    <text evidence="4">The sequence shown here is derived from an EMBL/GenBank/DDBJ whole genome shotgun (WGS) entry which is preliminary data.</text>
</comment>
<evidence type="ECO:0000313" key="4">
    <source>
        <dbReference type="EMBL" id="MFC1418592.1"/>
    </source>
</evidence>
<sequence length="1018" mass="109310">MPDPRRLIKTYGTNVPASIAAGEAASQMGPSSPFSPGEPLGPYDGYSRTPRTENYVTNVNVATRPRTYERVSFDTLRGLVESYDVAQMCIWHRIDSIRSLDWSLVARSGFGGDVTDAIATGMKVLAKPDGQQPFSAWLGAFLYDTLAYDAGCLYRLRNRRGDAIGLRVVDGTTIAPLLDYWGNSPQSPAPAYMQYVNGLPWDQLTRDDLVYQPFRKRPNSLYGLAPLETILLNANTDLRFQAYFLQRFTEGNIPQAFASAPETWTPEQIEQFQEYWDAWILGDQAAKAQIKWMPGGGKIEWSNEKDFQDHFSLFLMRKTAAAFHVVPADLGFTESVNRSSGESQADVQHRVGDLPLLRHVQTILSAFLQDDLGLPVAFAFDLGEEQADRLQQAQADKIYIELGVVGSSEIRESRYGLPEPDGQPVPRFINTTHAGPVPLSSLYAVAGPVDPQSAAPEPGAPLPHSVFTDVQGVIASPPATAEPLAEQIYGLDAMPEAPPPQPVAQPPGAAVTKDGEGTATAGITTQTGLTSYDLVGQHGHEDDAQELAKAEMAAYRSFTKKRRRTGRWTDFEFRAVDPVRGRRLNQAGRLAIRKAAGEVSVAGLAVQAADTGRVLMLQRALDPEDPAAGYWEMPGGHIDDGELPLQGAWREFAEETRSLPPPGAQVGAWISADGIYQGFVWQVPSEAFVSLTDRDQVTNPDDPDSDQVEAIAWWDPEQLAGNPAVRPELLADLDQVLAAFGVEELEKAAAGKSEAPDQGAHQWPGWEADEDTAHHWAAVLAAALGGILTASAAQDLAARFLAEVAFDGNAGQGELTAAADDWLAGQSLDLATPVTDTLPGLYTDGYLVGLTSAQAAATGDRVQHNGWTPGDTDSAERTIVGQSAEDGLAPLLDQVPETAQGIADTRRRDLARELARGLIAGATAVALGRALRNSLSNVDRALAVAITEITRSSGLAALFGYGQRGVTQVRWVLDPSSTTCALCIANAGAGPIRLGAAFPSGDRTAPAHPNCRCAVLNA</sequence>
<proteinExistence type="inferred from homology"/>
<evidence type="ECO:0000313" key="5">
    <source>
        <dbReference type="Proteomes" id="UP001592531"/>
    </source>
</evidence>
<feature type="region of interest" description="Disordered" evidence="2">
    <location>
        <begin position="498"/>
        <end position="521"/>
    </location>
</feature>
<evidence type="ECO:0000259" key="3">
    <source>
        <dbReference type="PROSITE" id="PS51462"/>
    </source>
</evidence>
<feature type="region of interest" description="Disordered" evidence="2">
    <location>
        <begin position="23"/>
        <end position="42"/>
    </location>
</feature>
<organism evidence="4 5">
    <name type="scientific">Streptacidiphilus cavernicola</name>
    <dbReference type="NCBI Taxonomy" id="3342716"/>
    <lineage>
        <taxon>Bacteria</taxon>
        <taxon>Bacillati</taxon>
        <taxon>Actinomycetota</taxon>
        <taxon>Actinomycetes</taxon>
        <taxon>Kitasatosporales</taxon>
        <taxon>Streptomycetaceae</taxon>
        <taxon>Streptacidiphilus</taxon>
    </lineage>
</organism>
<dbReference type="RefSeq" id="WP_380537388.1">
    <property type="nucleotide sequence ID" value="NZ_JBHFAB010000013.1"/>
</dbReference>
<dbReference type="InterPro" id="IPR015797">
    <property type="entry name" value="NUDIX_hydrolase-like_dom_sf"/>
</dbReference>
<dbReference type="PANTHER" id="PTHR43736:SF1">
    <property type="entry name" value="DIHYDRONEOPTERIN TRIPHOSPHATE DIPHOSPHATASE"/>
    <property type="match status" value="1"/>
</dbReference>
<dbReference type="Pfam" id="PF00293">
    <property type="entry name" value="NUDIX"/>
    <property type="match status" value="1"/>
</dbReference>
<keyword evidence="5" id="KW-1185">Reference proteome</keyword>
<name>A0ABV6VY13_9ACTN</name>
<comment type="similarity">
    <text evidence="1">Belongs to the Nudix hydrolase family.</text>
</comment>
<evidence type="ECO:0000256" key="1">
    <source>
        <dbReference type="ARBA" id="ARBA00005582"/>
    </source>
</evidence>
<feature type="compositionally biased region" description="Low complexity" evidence="2">
    <location>
        <begin position="506"/>
        <end position="521"/>
    </location>
</feature>
<dbReference type="PROSITE" id="PS51462">
    <property type="entry name" value="NUDIX"/>
    <property type="match status" value="1"/>
</dbReference>
<protein>
    <submittedName>
        <fullName evidence="4">Phage portal protein</fullName>
    </submittedName>
</protein>
<dbReference type="Gene3D" id="3.90.79.10">
    <property type="entry name" value="Nucleoside Triphosphate Pyrophosphohydrolase"/>
    <property type="match status" value="1"/>
</dbReference>
<dbReference type="Proteomes" id="UP001592531">
    <property type="component" value="Unassembled WGS sequence"/>
</dbReference>
<gene>
    <name evidence="4" type="ORF">ACEZDE_18435</name>
</gene>
<dbReference type="InterPro" id="IPR000086">
    <property type="entry name" value="NUDIX_hydrolase_dom"/>
</dbReference>
<dbReference type="PANTHER" id="PTHR43736">
    <property type="entry name" value="ADP-RIBOSE PYROPHOSPHATASE"/>
    <property type="match status" value="1"/>
</dbReference>
<reference evidence="4 5" key="1">
    <citation type="submission" date="2024-09" db="EMBL/GenBank/DDBJ databases">
        <authorList>
            <person name="Lee S.D."/>
        </authorList>
    </citation>
    <scope>NUCLEOTIDE SEQUENCE [LARGE SCALE GENOMIC DNA]</scope>
    <source>
        <strain evidence="4 5">N8-3</strain>
    </source>
</reference>
<accession>A0ABV6VY13</accession>
<evidence type="ECO:0000256" key="2">
    <source>
        <dbReference type="SAM" id="MobiDB-lite"/>
    </source>
</evidence>
<dbReference type="EMBL" id="JBHFAB010000013">
    <property type="protein sequence ID" value="MFC1418592.1"/>
    <property type="molecule type" value="Genomic_DNA"/>
</dbReference>
<dbReference type="InterPro" id="IPR006944">
    <property type="entry name" value="Phage/GTA_portal"/>
</dbReference>
<dbReference type="Pfam" id="PF04860">
    <property type="entry name" value="Phage_portal"/>
    <property type="match status" value="1"/>
</dbReference>